<evidence type="ECO:0000256" key="8">
    <source>
        <dbReference type="ARBA" id="ARBA00022842"/>
    </source>
</evidence>
<dbReference type="PATRIC" id="fig|1555112.3.peg.3634"/>
<comment type="similarity">
    <text evidence="11 12">Belongs to the ribose-phosphate pyrophosphokinase family. Class I subfamily.</text>
</comment>
<dbReference type="GO" id="GO:0006164">
    <property type="term" value="P:purine nucleotide biosynthetic process"/>
    <property type="evidence" value="ECO:0007669"/>
    <property type="project" value="TreeGrafter"/>
</dbReference>
<dbReference type="GO" id="GO:0000287">
    <property type="term" value="F:magnesium ion binding"/>
    <property type="evidence" value="ECO:0007669"/>
    <property type="project" value="UniProtKB-UniRule"/>
</dbReference>
<dbReference type="GO" id="GO:0002189">
    <property type="term" value="C:ribose phosphate diphosphokinase complex"/>
    <property type="evidence" value="ECO:0007669"/>
    <property type="project" value="TreeGrafter"/>
</dbReference>
<feature type="binding site" evidence="12">
    <location>
        <position position="135"/>
    </location>
    <ligand>
        <name>Mg(2+)</name>
        <dbReference type="ChEBI" id="CHEBI:18420"/>
    </ligand>
</feature>
<gene>
    <name evidence="12" type="primary">prs</name>
    <name evidence="14" type="ORF">LIP_3598</name>
</gene>
<accession>A0A0K2SQX1</accession>
<dbReference type="FunFam" id="3.40.50.2020:FF:000001">
    <property type="entry name" value="Ribose-phosphate pyrophosphokinase"/>
    <property type="match status" value="1"/>
</dbReference>
<comment type="subunit">
    <text evidence="12">Homohexamer.</text>
</comment>
<dbReference type="Proteomes" id="UP000065807">
    <property type="component" value="Chromosome"/>
</dbReference>
<dbReference type="InterPro" id="IPR000842">
    <property type="entry name" value="PRib_PP_synth_CS"/>
</dbReference>
<feature type="active site" evidence="12">
    <location>
        <position position="197"/>
    </location>
</feature>
<evidence type="ECO:0000256" key="12">
    <source>
        <dbReference type="HAMAP-Rule" id="MF_00583"/>
    </source>
</evidence>
<dbReference type="GO" id="GO:0004749">
    <property type="term" value="F:ribose phosphate diphosphokinase activity"/>
    <property type="evidence" value="ECO:0007669"/>
    <property type="project" value="UniProtKB-UniRule"/>
</dbReference>
<dbReference type="EC" id="2.7.6.1" evidence="12"/>
<protein>
    <recommendedName>
        <fullName evidence="12">Ribose-phosphate pyrophosphokinase</fullName>
        <shortName evidence="12">RPPK</shortName>
        <ecNumber evidence="12">2.7.6.1</ecNumber>
    </recommendedName>
    <alternativeName>
        <fullName evidence="12">5-phospho-D-ribosyl alpha-1-diphosphate synthase</fullName>
    </alternativeName>
    <alternativeName>
        <fullName evidence="12">Phosphoribosyl diphosphate synthase</fullName>
    </alternativeName>
    <alternativeName>
        <fullName evidence="12">Phosphoribosyl pyrophosphate synthase</fullName>
        <shortName evidence="12">P-Rib-PP synthase</shortName>
        <shortName evidence="12">PRPP synthase</shortName>
        <shortName evidence="12">PRPPase</shortName>
    </alternativeName>
</protein>
<comment type="subcellular location">
    <subcellularLocation>
        <location evidence="12">Cytoplasm</location>
    </subcellularLocation>
</comment>
<evidence type="ECO:0000256" key="3">
    <source>
        <dbReference type="ARBA" id="ARBA00022723"/>
    </source>
</evidence>
<dbReference type="InterPro" id="IPR029099">
    <property type="entry name" value="Pribosyltran_N"/>
</dbReference>
<comment type="cofactor">
    <cofactor evidence="12">
        <name>Mg(2+)</name>
        <dbReference type="ChEBI" id="CHEBI:18420"/>
    </cofactor>
    <text evidence="12">Binds 2 Mg(2+) ions per subunit.</text>
</comment>
<dbReference type="STRING" id="1555112.LIP_3598"/>
<evidence type="ECO:0000256" key="7">
    <source>
        <dbReference type="ARBA" id="ARBA00022840"/>
    </source>
</evidence>
<dbReference type="SMART" id="SM01400">
    <property type="entry name" value="Pribosyltran_N"/>
    <property type="match status" value="1"/>
</dbReference>
<keyword evidence="15" id="KW-1185">Reference proteome</keyword>
<comment type="catalytic activity">
    <reaction evidence="9 12">
        <text>D-ribose 5-phosphate + ATP = 5-phospho-alpha-D-ribose 1-diphosphate + AMP + H(+)</text>
        <dbReference type="Rhea" id="RHEA:15609"/>
        <dbReference type="ChEBI" id="CHEBI:15378"/>
        <dbReference type="ChEBI" id="CHEBI:30616"/>
        <dbReference type="ChEBI" id="CHEBI:58017"/>
        <dbReference type="ChEBI" id="CHEBI:78346"/>
        <dbReference type="ChEBI" id="CHEBI:456215"/>
        <dbReference type="EC" id="2.7.6.1"/>
    </reaction>
</comment>
<dbReference type="PROSITE" id="PS00114">
    <property type="entry name" value="PRPP_SYNTHASE"/>
    <property type="match status" value="1"/>
</dbReference>
<dbReference type="InterPro" id="IPR005946">
    <property type="entry name" value="Rib-P_diPkinase"/>
</dbReference>
<comment type="pathway">
    <text evidence="1 12">Metabolic intermediate biosynthesis; 5-phospho-alpha-D-ribose 1-diphosphate biosynthesis; 5-phospho-alpha-D-ribose 1-diphosphate from D-ribose 5-phosphate (route I): step 1/1.</text>
</comment>
<dbReference type="KEGG" id="lpil:LIP_3598"/>
<keyword evidence="7 12" id="KW-0067">ATP-binding</keyword>
<evidence type="ECO:0000256" key="4">
    <source>
        <dbReference type="ARBA" id="ARBA00022727"/>
    </source>
</evidence>
<keyword evidence="3 12" id="KW-0479">Metal-binding</keyword>
<feature type="domain" description="Ribose-phosphate pyrophosphokinase N-terminal" evidence="13">
    <location>
        <begin position="9"/>
        <end position="125"/>
    </location>
</feature>
<dbReference type="InterPro" id="IPR029057">
    <property type="entry name" value="PRTase-like"/>
</dbReference>
<evidence type="ECO:0000256" key="11">
    <source>
        <dbReference type="ARBA" id="ARBA00061444"/>
    </source>
</evidence>
<feature type="binding site" evidence="12">
    <location>
        <position position="223"/>
    </location>
    <ligand>
        <name>D-ribose 5-phosphate</name>
        <dbReference type="ChEBI" id="CHEBI:78346"/>
    </ligand>
</feature>
<dbReference type="Pfam" id="PF13793">
    <property type="entry name" value="Pribosyltran_N"/>
    <property type="match status" value="1"/>
</dbReference>
<keyword evidence="12" id="KW-0963">Cytoplasm</keyword>
<dbReference type="PANTHER" id="PTHR10210">
    <property type="entry name" value="RIBOSE-PHOSPHATE DIPHOSPHOKINASE FAMILY MEMBER"/>
    <property type="match status" value="1"/>
</dbReference>
<dbReference type="PANTHER" id="PTHR10210:SF41">
    <property type="entry name" value="RIBOSE-PHOSPHATE PYROPHOSPHOKINASE 1, CHLOROPLASTIC"/>
    <property type="match status" value="1"/>
</dbReference>
<feature type="binding site" evidence="12">
    <location>
        <position position="174"/>
    </location>
    <ligand>
        <name>Mg(2+)</name>
        <dbReference type="ChEBI" id="CHEBI:18420"/>
    </ligand>
</feature>
<evidence type="ECO:0000256" key="1">
    <source>
        <dbReference type="ARBA" id="ARBA00004996"/>
    </source>
</evidence>
<dbReference type="GO" id="GO:0009156">
    <property type="term" value="P:ribonucleoside monophosphate biosynthetic process"/>
    <property type="evidence" value="ECO:0007669"/>
    <property type="project" value="InterPro"/>
</dbReference>
<dbReference type="InterPro" id="IPR037515">
    <property type="entry name" value="Rib-P_diPkinase_bac"/>
</dbReference>
<keyword evidence="6 12" id="KW-0418">Kinase</keyword>
<dbReference type="GO" id="GO:0005737">
    <property type="term" value="C:cytoplasm"/>
    <property type="evidence" value="ECO:0007669"/>
    <property type="project" value="UniProtKB-SubCell"/>
</dbReference>
<keyword evidence="5 12" id="KW-0547">Nucleotide-binding</keyword>
<evidence type="ECO:0000256" key="9">
    <source>
        <dbReference type="ARBA" id="ARBA00049535"/>
    </source>
</evidence>
<dbReference type="Gene3D" id="3.40.50.2020">
    <property type="match status" value="2"/>
</dbReference>
<dbReference type="RefSeq" id="WP_068141083.1">
    <property type="nucleotide sequence ID" value="NZ_AP014924.1"/>
</dbReference>
<comment type="function">
    <text evidence="10 12">Involved in the biosynthesis of the central metabolite phospho-alpha-D-ribosyl-1-pyrophosphate (PRPP) via the transfer of pyrophosphoryl group from ATP to 1-hydroxyl of ribose-5-phosphate (Rib-5-P).</text>
</comment>
<keyword evidence="8 12" id="KW-0460">Magnesium</keyword>
<evidence type="ECO:0000256" key="10">
    <source>
        <dbReference type="ARBA" id="ARBA00054914"/>
    </source>
</evidence>
<keyword evidence="4 12" id="KW-0545">Nucleotide biosynthesis</keyword>
<dbReference type="EMBL" id="AP014924">
    <property type="protein sequence ID" value="BAS29407.1"/>
    <property type="molecule type" value="Genomic_DNA"/>
</dbReference>
<feature type="binding site" evidence="12">
    <location>
        <begin position="42"/>
        <end position="44"/>
    </location>
    <ligand>
        <name>ATP</name>
        <dbReference type="ChEBI" id="CHEBI:30616"/>
    </ligand>
</feature>
<reference evidence="15" key="2">
    <citation type="journal article" date="2016" name="Int. J. Syst. Evol. Microbiol.">
        <title>Complete genome sequence and cell structure of Limnochorda pilosa, a Gram-negative spore-former within the phylum Firmicutes.</title>
        <authorList>
            <person name="Watanabe M."/>
            <person name="Kojima H."/>
            <person name="Fukui M."/>
        </authorList>
    </citation>
    <scope>NUCLEOTIDE SEQUENCE [LARGE SCALE GENOMIC DNA]</scope>
    <source>
        <strain evidence="15">HC45</strain>
    </source>
</reference>
<sequence>MNYEYRKKIRLFTGTANPKLANDIARYLELPMGKAEVGRFQDGEINVRIGETVRGAECFVIQPTCAPADTNLMEILIMIDALKRASAKSITAVIPYYGYARQDRKLAPHDPIVAKLVADLITTAGADRILTMDLHAGQIQGFFDGPVDNLKALPILTRYFLDKNLGEMVVVSPDVGGVARARELSERLHAPLAIMDKRRPSPNVAEIMHVIGEVGGGVAILMDDIIDTGGTIIKAAEALLAEGAREVYACATHPVFSGDAYQRLERSVLKEIVVTDSIPLPPERANGKVRVLTVAPLFAQAIRHIFEEISVSQLFEV</sequence>
<dbReference type="FunFam" id="3.40.50.2020:FF:000002">
    <property type="entry name" value="Ribose-phosphate pyrophosphokinase"/>
    <property type="match status" value="1"/>
</dbReference>
<dbReference type="GO" id="GO:0005524">
    <property type="term" value="F:ATP binding"/>
    <property type="evidence" value="ECO:0007669"/>
    <property type="project" value="UniProtKB-KW"/>
</dbReference>
<evidence type="ECO:0000256" key="2">
    <source>
        <dbReference type="ARBA" id="ARBA00022679"/>
    </source>
</evidence>
<evidence type="ECO:0000256" key="6">
    <source>
        <dbReference type="ARBA" id="ARBA00022777"/>
    </source>
</evidence>
<organism evidence="14 15">
    <name type="scientific">Limnochorda pilosa</name>
    <dbReference type="NCBI Taxonomy" id="1555112"/>
    <lineage>
        <taxon>Bacteria</taxon>
        <taxon>Bacillati</taxon>
        <taxon>Bacillota</taxon>
        <taxon>Limnochordia</taxon>
        <taxon>Limnochordales</taxon>
        <taxon>Limnochordaceae</taxon>
        <taxon>Limnochorda</taxon>
    </lineage>
</organism>
<reference evidence="15" key="1">
    <citation type="submission" date="2015-07" db="EMBL/GenBank/DDBJ databases">
        <title>Complete genome sequence and phylogenetic analysis of Limnochorda pilosa.</title>
        <authorList>
            <person name="Watanabe M."/>
            <person name="Kojima H."/>
            <person name="Fukui M."/>
        </authorList>
    </citation>
    <scope>NUCLEOTIDE SEQUENCE [LARGE SCALE GENOMIC DNA]</scope>
    <source>
        <strain evidence="15">HC45</strain>
    </source>
</reference>
<dbReference type="UniPathway" id="UPA00087">
    <property type="reaction ID" value="UER00172"/>
</dbReference>
<dbReference type="InterPro" id="IPR000836">
    <property type="entry name" value="PRTase_dom"/>
</dbReference>
<feature type="binding site" evidence="12">
    <location>
        <begin position="227"/>
        <end position="231"/>
    </location>
    <ligand>
        <name>D-ribose 5-phosphate</name>
        <dbReference type="ChEBI" id="CHEBI:78346"/>
    </ligand>
</feature>
<dbReference type="NCBIfam" id="TIGR01251">
    <property type="entry name" value="ribP_PPkin"/>
    <property type="match status" value="1"/>
</dbReference>
<dbReference type="Pfam" id="PF14572">
    <property type="entry name" value="Pribosyl_synth"/>
    <property type="match status" value="1"/>
</dbReference>
<evidence type="ECO:0000256" key="5">
    <source>
        <dbReference type="ARBA" id="ARBA00022741"/>
    </source>
</evidence>
<evidence type="ECO:0000259" key="13">
    <source>
        <dbReference type="Pfam" id="PF13793"/>
    </source>
</evidence>
<name>A0A0K2SQX1_LIMPI</name>
<dbReference type="GO" id="GO:0016301">
    <property type="term" value="F:kinase activity"/>
    <property type="evidence" value="ECO:0007669"/>
    <property type="project" value="UniProtKB-KW"/>
</dbReference>
<feature type="binding site" evidence="12">
    <location>
        <position position="199"/>
    </location>
    <ligand>
        <name>D-ribose 5-phosphate</name>
        <dbReference type="ChEBI" id="CHEBI:78346"/>
    </ligand>
</feature>
<dbReference type="SUPFAM" id="SSF53271">
    <property type="entry name" value="PRTase-like"/>
    <property type="match status" value="1"/>
</dbReference>
<dbReference type="HAMAP" id="MF_00583_B">
    <property type="entry name" value="RibP_PPkinase_B"/>
    <property type="match status" value="1"/>
</dbReference>
<proteinExistence type="inferred from homology"/>
<feature type="binding site" evidence="12">
    <location>
        <begin position="101"/>
        <end position="102"/>
    </location>
    <ligand>
        <name>ATP</name>
        <dbReference type="ChEBI" id="CHEBI:30616"/>
    </ligand>
</feature>
<evidence type="ECO:0000313" key="15">
    <source>
        <dbReference type="Proteomes" id="UP000065807"/>
    </source>
</evidence>
<dbReference type="GO" id="GO:0006015">
    <property type="term" value="P:5-phosphoribose 1-diphosphate biosynthetic process"/>
    <property type="evidence" value="ECO:0007669"/>
    <property type="project" value="UniProtKB-UniRule"/>
</dbReference>
<dbReference type="AlphaFoldDB" id="A0A0K2SQX1"/>
<dbReference type="OrthoDB" id="9777067at2"/>
<keyword evidence="2 12" id="KW-0808">Transferase</keyword>
<dbReference type="CDD" id="cd06223">
    <property type="entry name" value="PRTases_typeI"/>
    <property type="match status" value="1"/>
</dbReference>
<evidence type="ECO:0000313" key="14">
    <source>
        <dbReference type="EMBL" id="BAS29407.1"/>
    </source>
</evidence>
<dbReference type="NCBIfam" id="NF002320">
    <property type="entry name" value="PRK01259.1"/>
    <property type="match status" value="1"/>
</dbReference>